<evidence type="ECO:0000313" key="4">
    <source>
        <dbReference type="EMBL" id="SCM80842.1"/>
    </source>
</evidence>
<dbReference type="PROSITE" id="PS51677">
    <property type="entry name" value="NODB"/>
    <property type="match status" value="1"/>
</dbReference>
<dbReference type="PANTHER" id="PTHR34216">
    <property type="match status" value="1"/>
</dbReference>
<reference evidence="4" key="1">
    <citation type="submission" date="2016-08" db="EMBL/GenBank/DDBJ databases">
        <authorList>
            <person name="Seilhamer J.J."/>
        </authorList>
    </citation>
    <scope>NUCLEOTIDE SEQUENCE</scope>
    <source>
        <strain evidence="4">86</strain>
    </source>
</reference>
<feature type="domain" description="NodB homology" evidence="3">
    <location>
        <begin position="85"/>
        <end position="319"/>
    </location>
</feature>
<feature type="chain" id="PRO_5038807084" evidence="2">
    <location>
        <begin position="24"/>
        <end position="613"/>
    </location>
</feature>
<organism evidence="4">
    <name type="scientific">uncultured Sporomusa sp</name>
    <dbReference type="NCBI Taxonomy" id="307249"/>
    <lineage>
        <taxon>Bacteria</taxon>
        <taxon>Bacillati</taxon>
        <taxon>Bacillota</taxon>
        <taxon>Negativicutes</taxon>
        <taxon>Selenomonadales</taxon>
        <taxon>Sporomusaceae</taxon>
        <taxon>Sporomusa</taxon>
        <taxon>environmental samples</taxon>
    </lineage>
</organism>
<dbReference type="NCBIfam" id="TIGR03938">
    <property type="entry name" value="deacetyl_PgaB"/>
    <property type="match status" value="1"/>
</dbReference>
<dbReference type="EMBL" id="FMJE01000003">
    <property type="protein sequence ID" value="SCM80842.1"/>
    <property type="molecule type" value="Genomic_DNA"/>
</dbReference>
<dbReference type="SUPFAM" id="SSF88713">
    <property type="entry name" value="Glycoside hydrolase/deacetylase"/>
    <property type="match status" value="1"/>
</dbReference>
<evidence type="ECO:0000259" key="3">
    <source>
        <dbReference type="PROSITE" id="PS51677"/>
    </source>
</evidence>
<dbReference type="Gene3D" id="3.20.20.80">
    <property type="entry name" value="Glycosidases"/>
    <property type="match status" value="1"/>
</dbReference>
<dbReference type="GO" id="GO:0043708">
    <property type="term" value="P:cell adhesion involved in biofilm formation"/>
    <property type="evidence" value="ECO:0007669"/>
    <property type="project" value="InterPro"/>
</dbReference>
<dbReference type="RefSeq" id="WP_288184049.1">
    <property type="nucleotide sequence ID" value="NZ_LT608335.1"/>
</dbReference>
<name>A0A212LTJ5_9FIRM</name>
<dbReference type="InterPro" id="IPR011330">
    <property type="entry name" value="Glyco_hydro/deAcase_b/a-brl"/>
</dbReference>
<dbReference type="PANTHER" id="PTHR34216:SF7">
    <property type="entry name" value="POLY-BETA-1,6-N-ACETYL-D-GLUCOSAMINE N-DEACETYLASE"/>
    <property type="match status" value="1"/>
</dbReference>
<sequence>MNRKVWISLLCLLGVLFSFSLPAAANDVLILCYHDVAEKPGNNIYTVTPAALRSHLDYLKENGYTPISLEEYIAAARGEEKLPAKPVMLTFDDGYQSFYTEVFPVLKEYNYPGMMAIVTSWLDYAPADLGPLLTWQQIREMESSGLITIASHSHAAHRFTIINPQGDRGPLLGNLQYKEGKYESVTDYRQRVVSDFAATQTVLARELGHTAKALVWPFGAYTQLTIEEAFAAGFEACFALNDGVNRPGKQALEEANRIIITNNPSKKRFAQLVNTAGKAPVKAAQLDLDIIYDPDSAAQTEENLNLAIDRLLGSGTNTVYLQAFSDESGSGNIESVYFYTTAAPVRADLFSHAIARLRAEGNFTIYAWLPTLAAQWIIDENPDAAVVAYEAKNLGWYRRATPFSPEVSDRLAAMVTDLVKYSDINGILFQDDVYLNDFEDFSPAAKQVFKAETGLELTPELLKANPELNDRWIKMKTNALTGLTVKLQATAKEYRTNLGSARNIYPILITEPEAEEWLGQNYDQYLETYDYTVIMAYPYLEKEYEDPVGWLEELATAALKNPQNAQKTVFKLQTYDWNKNRWLSADEINRFTKALKKKGAIHIAYYPENVFSE</sequence>
<dbReference type="AlphaFoldDB" id="A0A212LTJ5"/>
<dbReference type="InterPro" id="IPR032772">
    <property type="entry name" value="PGA_deacetylase_PgaB_C"/>
</dbReference>
<dbReference type="Pfam" id="PF01522">
    <property type="entry name" value="Polysacc_deac_1"/>
    <property type="match status" value="1"/>
</dbReference>
<dbReference type="Pfam" id="PF14883">
    <property type="entry name" value="GHL13"/>
    <property type="match status" value="1"/>
</dbReference>
<gene>
    <name evidence="4" type="ORF">KL86SPO_31020</name>
</gene>
<dbReference type="InterPro" id="IPR023854">
    <property type="entry name" value="PGA_deacetylase_PgaB"/>
</dbReference>
<dbReference type="InterPro" id="IPR002509">
    <property type="entry name" value="NODB_dom"/>
</dbReference>
<accession>A0A212LTJ5</accession>
<evidence type="ECO:0000256" key="1">
    <source>
        <dbReference type="ARBA" id="ARBA00022729"/>
    </source>
</evidence>
<evidence type="ECO:0000256" key="2">
    <source>
        <dbReference type="SAM" id="SignalP"/>
    </source>
</evidence>
<dbReference type="GO" id="GO:0016810">
    <property type="term" value="F:hydrolase activity, acting on carbon-nitrogen (but not peptide) bonds"/>
    <property type="evidence" value="ECO:0007669"/>
    <property type="project" value="InterPro"/>
</dbReference>
<dbReference type="InterPro" id="IPR051398">
    <property type="entry name" value="Polysacch_Deacetylase"/>
</dbReference>
<keyword evidence="1 2" id="KW-0732">Signal</keyword>
<proteinExistence type="predicted"/>
<protein>
    <submittedName>
        <fullName evidence="4">Polysaccharide deacetylase</fullName>
    </submittedName>
</protein>
<feature type="signal peptide" evidence="2">
    <location>
        <begin position="1"/>
        <end position="23"/>
    </location>
</feature>
<dbReference type="Gene3D" id="3.20.20.370">
    <property type="entry name" value="Glycoside hydrolase/deacetylase"/>
    <property type="match status" value="1"/>
</dbReference>
<dbReference type="GO" id="GO:0005975">
    <property type="term" value="P:carbohydrate metabolic process"/>
    <property type="evidence" value="ECO:0007669"/>
    <property type="project" value="InterPro"/>
</dbReference>